<gene>
    <name evidence="2" type="ORF">AVEN_140438_1</name>
    <name evidence="1" type="ORF">AVEN_146512_1</name>
</gene>
<proteinExistence type="predicted"/>
<dbReference type="EMBL" id="BGPR01104355">
    <property type="protein sequence ID" value="GBM69396.1"/>
    <property type="molecule type" value="Genomic_DNA"/>
</dbReference>
<dbReference type="Proteomes" id="UP000499080">
    <property type="component" value="Unassembled WGS sequence"/>
</dbReference>
<dbReference type="EMBL" id="BGPR01104327">
    <property type="protein sequence ID" value="GBM69282.1"/>
    <property type="molecule type" value="Genomic_DNA"/>
</dbReference>
<protein>
    <submittedName>
        <fullName evidence="2">Uncharacterized protein</fullName>
    </submittedName>
</protein>
<evidence type="ECO:0000313" key="3">
    <source>
        <dbReference type="Proteomes" id="UP000499080"/>
    </source>
</evidence>
<reference evidence="2 3" key="1">
    <citation type="journal article" date="2019" name="Sci. Rep.">
        <title>Orb-weaving spider Araneus ventricosus genome elucidates the spidroin gene catalogue.</title>
        <authorList>
            <person name="Kono N."/>
            <person name="Nakamura H."/>
            <person name="Ohtoshi R."/>
            <person name="Moran D.A.P."/>
            <person name="Shinohara A."/>
            <person name="Yoshida Y."/>
            <person name="Fujiwara M."/>
            <person name="Mori M."/>
            <person name="Tomita M."/>
            <person name="Arakawa K."/>
        </authorList>
    </citation>
    <scope>NUCLEOTIDE SEQUENCE [LARGE SCALE GENOMIC DNA]</scope>
</reference>
<sequence>MKRIRSRSRVLEKLFVRMFFNHCNLSDSVGVWKCQERVNGPFVASPFSPHEQLSCVRRLKRRRYEGKGPCPVTNIISSLFHPTGVFETLGTISCVLRPVSPLSQLSCQMLIAADLISAFR</sequence>
<keyword evidence="3" id="KW-1185">Reference proteome</keyword>
<evidence type="ECO:0000313" key="1">
    <source>
        <dbReference type="EMBL" id="GBM69282.1"/>
    </source>
</evidence>
<evidence type="ECO:0000313" key="2">
    <source>
        <dbReference type="EMBL" id="GBM69396.1"/>
    </source>
</evidence>
<name>A0A4Y2HWR1_ARAVE</name>
<organism evidence="2 3">
    <name type="scientific">Araneus ventricosus</name>
    <name type="common">Orbweaver spider</name>
    <name type="synonym">Epeira ventricosa</name>
    <dbReference type="NCBI Taxonomy" id="182803"/>
    <lineage>
        <taxon>Eukaryota</taxon>
        <taxon>Metazoa</taxon>
        <taxon>Ecdysozoa</taxon>
        <taxon>Arthropoda</taxon>
        <taxon>Chelicerata</taxon>
        <taxon>Arachnida</taxon>
        <taxon>Araneae</taxon>
        <taxon>Araneomorphae</taxon>
        <taxon>Entelegynae</taxon>
        <taxon>Araneoidea</taxon>
        <taxon>Araneidae</taxon>
        <taxon>Araneus</taxon>
    </lineage>
</organism>
<comment type="caution">
    <text evidence="2">The sequence shown here is derived from an EMBL/GenBank/DDBJ whole genome shotgun (WGS) entry which is preliminary data.</text>
</comment>
<accession>A0A4Y2HWR1</accession>
<dbReference type="AlphaFoldDB" id="A0A4Y2HWR1"/>